<proteinExistence type="predicted"/>
<dbReference type="Gramene" id="rna-gnl|WGS:JABURB|Cocit.L5110.1">
    <property type="protein sequence ID" value="cds-KAF7850687.1"/>
    <property type="gene ID" value="gene-BT93_L5110"/>
</dbReference>
<comment type="caution">
    <text evidence="1">The sequence shown here is derived from an EMBL/GenBank/DDBJ whole genome shotgun (WGS) entry which is preliminary data.</text>
</comment>
<dbReference type="GO" id="GO:0004806">
    <property type="term" value="F:triacylglycerol lipase activity"/>
    <property type="evidence" value="ECO:0007669"/>
    <property type="project" value="InterPro"/>
</dbReference>
<dbReference type="PANTHER" id="PTHR46086:SF17">
    <property type="entry name" value="ALPHA_BETA-HYDROLASES SUPERFAMILY PROTEIN"/>
    <property type="match status" value="1"/>
</dbReference>
<dbReference type="OrthoDB" id="1938854at2759"/>
<gene>
    <name evidence="1" type="ORF">BT93_L5110</name>
</gene>
<evidence type="ECO:0000313" key="1">
    <source>
        <dbReference type="EMBL" id="KAF7850687.1"/>
    </source>
</evidence>
<evidence type="ECO:0000313" key="2">
    <source>
        <dbReference type="Proteomes" id="UP000806378"/>
    </source>
</evidence>
<dbReference type="PANTHER" id="PTHR46086">
    <property type="entry name" value="ALPHA/BETA-HYDROLASES SUPERFAMILY PROTEIN"/>
    <property type="match status" value="1"/>
</dbReference>
<accession>A0A8T0CSP9</accession>
<dbReference type="InterPro" id="IPR044819">
    <property type="entry name" value="OBL-like"/>
</dbReference>
<name>A0A8T0CSP9_CORYI</name>
<protein>
    <submittedName>
        <fullName evidence="1">Uncharacterized protein</fullName>
    </submittedName>
</protein>
<dbReference type="GO" id="GO:0006629">
    <property type="term" value="P:lipid metabolic process"/>
    <property type="evidence" value="ECO:0007669"/>
    <property type="project" value="InterPro"/>
</dbReference>
<sequence>MACDELLQRSHAVEPRERGESFRGRWIMFVSILAQKLLLLVAKPMSWIGWAVEFWLNLLSSNQNLGGLPVNCLRGNHRSKNVRKRADTIRGESACEM</sequence>
<dbReference type="EMBL" id="MU089589">
    <property type="protein sequence ID" value="KAF7850687.1"/>
    <property type="molecule type" value="Genomic_DNA"/>
</dbReference>
<reference evidence="1" key="1">
    <citation type="submission" date="2020-05" db="EMBL/GenBank/DDBJ databases">
        <title>WGS assembly of Corymbia citriodora subspecies variegata.</title>
        <authorList>
            <person name="Barry K."/>
            <person name="Hundley H."/>
            <person name="Shu S."/>
            <person name="Jenkins J."/>
            <person name="Grimwood J."/>
            <person name="Baten A."/>
        </authorList>
    </citation>
    <scope>NUCLEOTIDE SEQUENCE</scope>
    <source>
        <strain evidence="1">CV2-018</strain>
    </source>
</reference>
<dbReference type="Proteomes" id="UP000806378">
    <property type="component" value="Unassembled WGS sequence"/>
</dbReference>
<keyword evidence="2" id="KW-1185">Reference proteome</keyword>
<dbReference type="AlphaFoldDB" id="A0A8T0CSP9"/>
<organism evidence="1 2">
    <name type="scientific">Corymbia citriodora subsp. variegata</name>
    <dbReference type="NCBI Taxonomy" id="360336"/>
    <lineage>
        <taxon>Eukaryota</taxon>
        <taxon>Viridiplantae</taxon>
        <taxon>Streptophyta</taxon>
        <taxon>Embryophyta</taxon>
        <taxon>Tracheophyta</taxon>
        <taxon>Spermatophyta</taxon>
        <taxon>Magnoliopsida</taxon>
        <taxon>eudicotyledons</taxon>
        <taxon>Gunneridae</taxon>
        <taxon>Pentapetalae</taxon>
        <taxon>rosids</taxon>
        <taxon>malvids</taxon>
        <taxon>Myrtales</taxon>
        <taxon>Myrtaceae</taxon>
        <taxon>Myrtoideae</taxon>
        <taxon>Eucalypteae</taxon>
        <taxon>Corymbia</taxon>
    </lineage>
</organism>